<dbReference type="Gene3D" id="3.50.50.60">
    <property type="entry name" value="FAD/NAD(P)-binding domain"/>
    <property type="match status" value="1"/>
</dbReference>
<reference evidence="3 4" key="1">
    <citation type="submission" date="2016-10" db="EMBL/GenBank/DDBJ databases">
        <authorList>
            <person name="de Groot N.N."/>
        </authorList>
    </citation>
    <scope>NUCLEOTIDE SEQUENCE [LARGE SCALE GENOMIC DNA]</scope>
    <source>
        <strain evidence="3 4">IBRC-M10015</strain>
    </source>
</reference>
<evidence type="ECO:0000256" key="1">
    <source>
        <dbReference type="ARBA" id="ARBA00022630"/>
    </source>
</evidence>
<evidence type="ECO:0000313" key="3">
    <source>
        <dbReference type="EMBL" id="SDJ79419.1"/>
    </source>
</evidence>
<dbReference type="PRINTS" id="PR00411">
    <property type="entry name" value="PNDRDTASEI"/>
</dbReference>
<dbReference type="OrthoDB" id="214187at2157"/>
<dbReference type="STRING" id="890420.SAMN05216226_109104"/>
<name>A0A1G8WM27_9EURY</name>
<dbReference type="InterPro" id="IPR050097">
    <property type="entry name" value="Ferredoxin-NADP_redctase_2"/>
</dbReference>
<dbReference type="EMBL" id="FNFC01000009">
    <property type="protein sequence ID" value="SDJ79419.1"/>
    <property type="molecule type" value="Genomic_DNA"/>
</dbReference>
<keyword evidence="4" id="KW-1185">Reference proteome</keyword>
<dbReference type="InterPro" id="IPR036188">
    <property type="entry name" value="FAD/NAD-bd_sf"/>
</dbReference>
<evidence type="ECO:0000256" key="2">
    <source>
        <dbReference type="ARBA" id="ARBA00023002"/>
    </source>
</evidence>
<dbReference type="GO" id="GO:0016491">
    <property type="term" value="F:oxidoreductase activity"/>
    <property type="evidence" value="ECO:0007669"/>
    <property type="project" value="UniProtKB-KW"/>
</dbReference>
<gene>
    <name evidence="3" type="ORF">SAMN05216226_109104</name>
</gene>
<dbReference type="RefSeq" id="WP_092702745.1">
    <property type="nucleotide sequence ID" value="NZ_FNFC01000009.1"/>
</dbReference>
<organism evidence="3 4">
    <name type="scientific">Halovenus aranensis</name>
    <dbReference type="NCBI Taxonomy" id="890420"/>
    <lineage>
        <taxon>Archaea</taxon>
        <taxon>Methanobacteriati</taxon>
        <taxon>Methanobacteriota</taxon>
        <taxon>Stenosarchaea group</taxon>
        <taxon>Halobacteria</taxon>
        <taxon>Halobacteriales</taxon>
        <taxon>Haloarculaceae</taxon>
        <taxon>Halovenus</taxon>
    </lineage>
</organism>
<evidence type="ECO:0000313" key="4">
    <source>
        <dbReference type="Proteomes" id="UP000198856"/>
    </source>
</evidence>
<keyword evidence="2" id="KW-0560">Oxidoreductase</keyword>
<dbReference type="Proteomes" id="UP000198856">
    <property type="component" value="Unassembled WGS sequence"/>
</dbReference>
<dbReference type="Pfam" id="PF13450">
    <property type="entry name" value="NAD_binding_8"/>
    <property type="match status" value="1"/>
</dbReference>
<accession>A0A1G8WM27</accession>
<dbReference type="AlphaFoldDB" id="A0A1G8WM27"/>
<keyword evidence="1" id="KW-0285">Flavoprotein</keyword>
<dbReference type="PANTHER" id="PTHR48105">
    <property type="entry name" value="THIOREDOXIN REDUCTASE 1-RELATED-RELATED"/>
    <property type="match status" value="1"/>
</dbReference>
<dbReference type="SUPFAM" id="SSF51905">
    <property type="entry name" value="FAD/NAD(P)-binding domain"/>
    <property type="match status" value="1"/>
</dbReference>
<proteinExistence type="predicted"/>
<sequence length="276" mass="30451">MEFTTEKATAPRADAYDVVIVGGGASGLAAGVFVARYGLDAVIFDRGQSATCQCYTLENYLGFLGIDPAAFLELGRAHAQFEGCAVVDDMVSTVEGVDDGFRVETQDGKTVTTDSVIAASAYNADYLCDLDDGRFHDEGDHPVDCDEATGRTEIDGLYVAGWLSGGPHQVLISAGHGARVAKALVADRRAGEGYWEEVAAYWDWCVEDGTYGDDEWHRHVDEWFDGTVPDDCNEAFVEAVREEVKSERLAIQQTEAERRRRIERGKELLRWYLDER</sequence>
<protein>
    <submittedName>
        <fullName evidence="3">NAD(P)-binding Rossmann-like domain-containing protein</fullName>
    </submittedName>
</protein>